<name>A0A559KCM4_9BACL</name>
<reference evidence="2 3" key="1">
    <citation type="submission" date="2019-07" db="EMBL/GenBank/DDBJ databases">
        <authorList>
            <person name="Kim J."/>
        </authorList>
    </citation>
    <scope>NUCLEOTIDE SEQUENCE [LARGE SCALE GENOMIC DNA]</scope>
    <source>
        <strain evidence="2 3">JC52</strain>
    </source>
</reference>
<evidence type="ECO:0000313" key="2">
    <source>
        <dbReference type="EMBL" id="TVY09839.1"/>
    </source>
</evidence>
<dbReference type="InterPro" id="IPR036249">
    <property type="entry name" value="Thioredoxin-like_sf"/>
</dbReference>
<dbReference type="SUPFAM" id="SSF52833">
    <property type="entry name" value="Thioredoxin-like"/>
    <property type="match status" value="1"/>
</dbReference>
<proteinExistence type="predicted"/>
<dbReference type="InterPro" id="IPR002109">
    <property type="entry name" value="Glutaredoxin"/>
</dbReference>
<protein>
    <submittedName>
        <fullName evidence="2">Thioredoxin</fullName>
    </submittedName>
</protein>
<dbReference type="CDD" id="cd02976">
    <property type="entry name" value="NrdH"/>
    <property type="match status" value="1"/>
</dbReference>
<dbReference type="Gene3D" id="3.40.30.10">
    <property type="entry name" value="Glutaredoxin"/>
    <property type="match status" value="1"/>
</dbReference>
<dbReference type="AlphaFoldDB" id="A0A559KCM4"/>
<keyword evidence="3" id="KW-1185">Reference proteome</keyword>
<evidence type="ECO:0000259" key="1">
    <source>
        <dbReference type="Pfam" id="PF00462"/>
    </source>
</evidence>
<dbReference type="OrthoDB" id="9814618at2"/>
<comment type="caution">
    <text evidence="2">The sequence shown here is derived from an EMBL/GenBank/DDBJ whole genome shotgun (WGS) entry which is preliminary data.</text>
</comment>
<dbReference type="RefSeq" id="WP_144846343.1">
    <property type="nucleotide sequence ID" value="NZ_VNJI01000011.1"/>
</dbReference>
<dbReference type="Proteomes" id="UP000317036">
    <property type="component" value="Unassembled WGS sequence"/>
</dbReference>
<dbReference type="EMBL" id="VNJI01000011">
    <property type="protein sequence ID" value="TVY09839.1"/>
    <property type="molecule type" value="Genomic_DNA"/>
</dbReference>
<feature type="domain" description="Glutaredoxin" evidence="1">
    <location>
        <begin position="6"/>
        <end position="52"/>
    </location>
</feature>
<organism evidence="2 3">
    <name type="scientific">Paenibacillus cremeus</name>
    <dbReference type="NCBI Taxonomy" id="2163881"/>
    <lineage>
        <taxon>Bacteria</taxon>
        <taxon>Bacillati</taxon>
        <taxon>Bacillota</taxon>
        <taxon>Bacilli</taxon>
        <taxon>Bacillales</taxon>
        <taxon>Paenibacillaceae</taxon>
        <taxon>Paenibacillus</taxon>
    </lineage>
</organism>
<accession>A0A559KCM4</accession>
<sequence>MKLLKFQQPNCAPCTQVSEYLDNKNIKYEKINVWDDPEQASNYGIMSVPVVILLSSDGVEIRRSVGFKPQELNEFAEFFQQ</sequence>
<gene>
    <name evidence="2" type="ORF">FPZ49_10715</name>
</gene>
<dbReference type="Pfam" id="PF00462">
    <property type="entry name" value="Glutaredoxin"/>
    <property type="match status" value="1"/>
</dbReference>
<evidence type="ECO:0000313" key="3">
    <source>
        <dbReference type="Proteomes" id="UP000317036"/>
    </source>
</evidence>